<sequence>MRTRRLGSGYVTRMAHDALLLIDLQYDWFSDAELDRCREDLVATCNRLVVAAHRSGVPVLEVRTVHEPDRSTWTLTMLEDDQGVSVRGTPGAERVAGLEPGPATVVEKTRDSVFFGTTLEQDLRAQDVRRVVLCGVSTESCIAASARDAFARDLAVVLVSDATASVSWEEHDHTLAMLHDQHRQEVLTADEVVARWADATQGPGR</sequence>
<name>A0A6J6SCA5_9ZZZZ</name>
<feature type="domain" description="Isochorismatase-like" evidence="2">
    <location>
        <begin position="18"/>
        <end position="190"/>
    </location>
</feature>
<dbReference type="AlphaFoldDB" id="A0A6J6SCA5"/>
<dbReference type="InterPro" id="IPR050272">
    <property type="entry name" value="Isochorismatase-like_hydrls"/>
</dbReference>
<dbReference type="Gene3D" id="3.40.50.850">
    <property type="entry name" value="Isochorismatase-like"/>
    <property type="match status" value="1"/>
</dbReference>
<dbReference type="InterPro" id="IPR036380">
    <property type="entry name" value="Isochorismatase-like_sf"/>
</dbReference>
<dbReference type="EMBL" id="CAEZYQ010000003">
    <property type="protein sequence ID" value="CAB4732175.1"/>
    <property type="molecule type" value="Genomic_DNA"/>
</dbReference>
<organism evidence="3">
    <name type="scientific">freshwater metagenome</name>
    <dbReference type="NCBI Taxonomy" id="449393"/>
    <lineage>
        <taxon>unclassified sequences</taxon>
        <taxon>metagenomes</taxon>
        <taxon>ecological metagenomes</taxon>
    </lineage>
</organism>
<evidence type="ECO:0000259" key="2">
    <source>
        <dbReference type="Pfam" id="PF00857"/>
    </source>
</evidence>
<protein>
    <submittedName>
        <fullName evidence="3">Unannotated protein</fullName>
    </submittedName>
</protein>
<dbReference type="PANTHER" id="PTHR43540">
    <property type="entry name" value="PEROXYUREIDOACRYLATE/UREIDOACRYLATE AMIDOHYDROLASE-RELATED"/>
    <property type="match status" value="1"/>
</dbReference>
<dbReference type="GO" id="GO:0016787">
    <property type="term" value="F:hydrolase activity"/>
    <property type="evidence" value="ECO:0007669"/>
    <property type="project" value="UniProtKB-KW"/>
</dbReference>
<keyword evidence="1" id="KW-0378">Hydrolase</keyword>
<accession>A0A6J6SCA5</accession>
<dbReference type="Pfam" id="PF00857">
    <property type="entry name" value="Isochorismatase"/>
    <property type="match status" value="1"/>
</dbReference>
<gene>
    <name evidence="3" type="ORF">UFOPK2761_00593</name>
</gene>
<dbReference type="InterPro" id="IPR000868">
    <property type="entry name" value="Isochorismatase-like_dom"/>
</dbReference>
<dbReference type="SUPFAM" id="SSF52499">
    <property type="entry name" value="Isochorismatase-like hydrolases"/>
    <property type="match status" value="1"/>
</dbReference>
<evidence type="ECO:0000313" key="3">
    <source>
        <dbReference type="EMBL" id="CAB4732175.1"/>
    </source>
</evidence>
<dbReference type="CDD" id="cd00431">
    <property type="entry name" value="cysteine_hydrolases"/>
    <property type="match status" value="1"/>
</dbReference>
<proteinExistence type="predicted"/>
<reference evidence="3" key="1">
    <citation type="submission" date="2020-05" db="EMBL/GenBank/DDBJ databases">
        <authorList>
            <person name="Chiriac C."/>
            <person name="Salcher M."/>
            <person name="Ghai R."/>
            <person name="Kavagutti S V."/>
        </authorList>
    </citation>
    <scope>NUCLEOTIDE SEQUENCE</scope>
</reference>
<evidence type="ECO:0000256" key="1">
    <source>
        <dbReference type="ARBA" id="ARBA00022801"/>
    </source>
</evidence>